<evidence type="ECO:0000313" key="3">
    <source>
        <dbReference type="Proteomes" id="UP000042958"/>
    </source>
</evidence>
<evidence type="ECO:0008006" key="4">
    <source>
        <dbReference type="Google" id="ProtNLM"/>
    </source>
</evidence>
<sequence length="256" mass="27437">MQNLFALALLMAVMLVDATSVLPGPLRLAATFSRISDELDHMSLGNCNLANANLPLNDTKVKLPNPSSNMNLKYIVLGRGTQNYSCPSSSSSHNSRKTSKPTATGAVATLFDASCIASKSLTLLHEMPVFIGRTPLGSLALLAELLTHTTNSSDLVIGEHYFNAAGDPFFSLTLSGSNAWMVSKKDASVTAPKRVSHIAGDNGDEDVAWLKLSSTDGHDIKEVYRVMTFEGSPPSTCAGQNDTILVDYAAEYWFYG</sequence>
<feature type="chain" id="PRO_5002524105" description="Malate dehydrogenase" evidence="1">
    <location>
        <begin position="19"/>
        <end position="256"/>
    </location>
</feature>
<name>A0A0F7VHB1_PENBI</name>
<dbReference type="OrthoDB" id="1859733at2759"/>
<dbReference type="AlphaFoldDB" id="A0A0F7VHB1"/>
<keyword evidence="3" id="KW-1185">Reference proteome</keyword>
<keyword evidence="1" id="KW-0732">Signal</keyword>
<proteinExistence type="predicted"/>
<reference evidence="3" key="1">
    <citation type="journal article" date="2015" name="Genome Announc.">
        <title>Draft genome sequence of the fungus Penicillium brasilianum MG11.</title>
        <authorList>
            <person name="Horn F."/>
            <person name="Linde J."/>
            <person name="Mattern D.J."/>
            <person name="Walther G."/>
            <person name="Guthke R."/>
            <person name="Brakhage A.A."/>
            <person name="Valiante V."/>
        </authorList>
    </citation>
    <scope>NUCLEOTIDE SEQUENCE [LARGE SCALE GENOMIC DNA]</scope>
    <source>
        <strain evidence="3">MG11</strain>
    </source>
</reference>
<accession>A0A0F7VHB1</accession>
<dbReference type="InterPro" id="IPR021851">
    <property type="entry name" value="DUF3455"/>
</dbReference>
<dbReference type="PANTHER" id="PTHR35567:SF1">
    <property type="entry name" value="CONSERVED FUNGAL PROTEIN (AFU_ORTHOLOGUE AFUA_1G14230)"/>
    <property type="match status" value="1"/>
</dbReference>
<dbReference type="PANTHER" id="PTHR35567">
    <property type="entry name" value="MALATE DEHYDROGENASE (AFU_ORTHOLOGUE AFUA_2G13800)"/>
    <property type="match status" value="1"/>
</dbReference>
<gene>
    <name evidence="2" type="ORF">PMG11_04948</name>
</gene>
<dbReference type="Pfam" id="PF11937">
    <property type="entry name" value="DUF3455"/>
    <property type="match status" value="1"/>
</dbReference>
<dbReference type="Proteomes" id="UP000042958">
    <property type="component" value="Unassembled WGS sequence"/>
</dbReference>
<protein>
    <recommendedName>
        <fullName evidence="4">Malate dehydrogenase</fullName>
    </recommendedName>
</protein>
<organism evidence="2 3">
    <name type="scientific">Penicillium brasilianum</name>
    <dbReference type="NCBI Taxonomy" id="104259"/>
    <lineage>
        <taxon>Eukaryota</taxon>
        <taxon>Fungi</taxon>
        <taxon>Dikarya</taxon>
        <taxon>Ascomycota</taxon>
        <taxon>Pezizomycotina</taxon>
        <taxon>Eurotiomycetes</taxon>
        <taxon>Eurotiomycetidae</taxon>
        <taxon>Eurotiales</taxon>
        <taxon>Aspergillaceae</taxon>
        <taxon>Penicillium</taxon>
    </lineage>
</organism>
<evidence type="ECO:0000256" key="1">
    <source>
        <dbReference type="SAM" id="SignalP"/>
    </source>
</evidence>
<evidence type="ECO:0000313" key="2">
    <source>
        <dbReference type="EMBL" id="CEO60316.1"/>
    </source>
</evidence>
<dbReference type="EMBL" id="CDHK01000004">
    <property type="protein sequence ID" value="CEO60316.1"/>
    <property type="molecule type" value="Genomic_DNA"/>
</dbReference>
<feature type="signal peptide" evidence="1">
    <location>
        <begin position="1"/>
        <end position="18"/>
    </location>
</feature>